<reference evidence="1 2" key="2">
    <citation type="journal article" date="2010" name="Stand. Genomic Sci.">
        <title>Complete genome sequence of Xylanimonas cellulosilytica type strain (XIL07).</title>
        <authorList>
            <person name="Foster B."/>
            <person name="Pukall R."/>
            <person name="Abt B."/>
            <person name="Nolan M."/>
            <person name="Glavina Del Rio T."/>
            <person name="Chen F."/>
            <person name="Lucas S."/>
            <person name="Tice H."/>
            <person name="Pitluck S."/>
            <person name="Cheng J.-F."/>
            <person name="Chertkov O."/>
            <person name="Brettin T."/>
            <person name="Han C."/>
            <person name="Detter J.C."/>
            <person name="Bruce D."/>
            <person name="Goodwin L."/>
            <person name="Ivanova N."/>
            <person name="Mavromatis K."/>
            <person name="Pati A."/>
            <person name="Mikhailova N."/>
            <person name="Chen A."/>
            <person name="Palaniappan K."/>
            <person name="Land M."/>
            <person name="Hauser L."/>
            <person name="Chang Y.-J."/>
            <person name="Jeffries C.D."/>
            <person name="Chain P."/>
            <person name="Rohde M."/>
            <person name="Goeker M."/>
            <person name="Bristow J."/>
            <person name="Eisen J.A."/>
            <person name="Markowitz V."/>
            <person name="Hugenholtz P."/>
            <person name="Kyrpides N.C."/>
            <person name="Klenk H.-P."/>
            <person name="Lapidus A."/>
        </authorList>
    </citation>
    <scope>NUCLEOTIDE SEQUENCE [LARGE SCALE GENOMIC DNA]</scope>
    <source>
        <strain evidence="2">DSM 15894 / CECT 5975 / LMG 20990 / XIL07</strain>
    </source>
</reference>
<protein>
    <submittedName>
        <fullName evidence="1">Uncharacterized protein</fullName>
    </submittedName>
</protein>
<gene>
    <name evidence="1" type="ordered locus">Xcel_0569</name>
</gene>
<evidence type="ECO:0000313" key="1">
    <source>
        <dbReference type="EMBL" id="ACZ29608.1"/>
    </source>
</evidence>
<dbReference type="RefSeq" id="WP_012877352.1">
    <property type="nucleotide sequence ID" value="NC_013530.1"/>
</dbReference>
<accession>D1BWM6</accession>
<name>D1BWM6_XYLCX</name>
<evidence type="ECO:0000313" key="2">
    <source>
        <dbReference type="Proteomes" id="UP000002255"/>
    </source>
</evidence>
<keyword evidence="2" id="KW-1185">Reference proteome</keyword>
<dbReference type="Proteomes" id="UP000002255">
    <property type="component" value="Chromosome"/>
</dbReference>
<dbReference type="STRING" id="446471.Xcel_0569"/>
<dbReference type="KEGG" id="xce:Xcel_0569"/>
<dbReference type="HOGENOM" id="CLU_2884949_0_0_11"/>
<dbReference type="EMBL" id="CP001821">
    <property type="protein sequence ID" value="ACZ29608.1"/>
    <property type="molecule type" value="Genomic_DNA"/>
</dbReference>
<proteinExistence type="predicted"/>
<dbReference type="AlphaFoldDB" id="D1BWM6"/>
<reference evidence="2" key="1">
    <citation type="submission" date="2009-11" db="EMBL/GenBank/DDBJ databases">
        <title>The complete chromosome of Xylanimonas cellulosilytica DSM 15894.</title>
        <authorList>
            <consortium name="US DOE Joint Genome Institute (JGI-PGF)"/>
            <person name="Lucas S."/>
            <person name="Copeland A."/>
            <person name="Lapidus A."/>
            <person name="Glavina del Rio T."/>
            <person name="Dalin E."/>
            <person name="Tice H."/>
            <person name="Bruce D."/>
            <person name="Goodwin L."/>
            <person name="Pitluck S."/>
            <person name="Kyrpides N."/>
            <person name="Mavromatis K."/>
            <person name="Ivanova N."/>
            <person name="Mikhailova N."/>
            <person name="Foster B."/>
            <person name="Clum A."/>
            <person name="Brettin T."/>
            <person name="Detter J.C."/>
            <person name="Han C."/>
            <person name="Larimer F."/>
            <person name="Land M."/>
            <person name="Hauser L."/>
            <person name="Markowitz V."/>
            <person name="Cheng J.F."/>
            <person name="Hugenholtz P."/>
            <person name="Woyke T."/>
            <person name="Wu D."/>
            <person name="Gehrich-Schroeter G."/>
            <person name="Schneider S."/>
            <person name="Pukall S.R."/>
            <person name="Klenk H.P."/>
            <person name="Eisen J.A."/>
        </authorList>
    </citation>
    <scope>NUCLEOTIDE SEQUENCE [LARGE SCALE GENOMIC DNA]</scope>
    <source>
        <strain evidence="2">DSM 15894 / CECT 5975 / LMG 20990 / XIL07</strain>
    </source>
</reference>
<sequence length="63" mass="7174">MSHTITVDVEKRLNPHGGFRWHARPRCLDCDWTGTPARHDKRTLAVEHAHRIAAGHTRQQVAA</sequence>
<organism evidence="1 2">
    <name type="scientific">Xylanimonas cellulosilytica (strain DSM 15894 / JCM 12276 / CECT 5975 / KCTC 9989 / LMG 20990 / NBRC 107835 / XIL07)</name>
    <dbReference type="NCBI Taxonomy" id="446471"/>
    <lineage>
        <taxon>Bacteria</taxon>
        <taxon>Bacillati</taxon>
        <taxon>Actinomycetota</taxon>
        <taxon>Actinomycetes</taxon>
        <taxon>Micrococcales</taxon>
        <taxon>Promicromonosporaceae</taxon>
        <taxon>Xylanimonas</taxon>
    </lineage>
</organism>